<dbReference type="OrthoDB" id="333971at2"/>
<protein>
    <submittedName>
        <fullName evidence="1">Uncharacterized protein</fullName>
    </submittedName>
</protein>
<organism evidence="1 2">
    <name type="scientific">Flaviramulus basaltis</name>
    <dbReference type="NCBI Taxonomy" id="369401"/>
    <lineage>
        <taxon>Bacteria</taxon>
        <taxon>Pseudomonadati</taxon>
        <taxon>Bacteroidota</taxon>
        <taxon>Flavobacteriia</taxon>
        <taxon>Flavobacteriales</taxon>
        <taxon>Flavobacteriaceae</taxon>
        <taxon>Flaviramulus</taxon>
    </lineage>
</organism>
<keyword evidence="2" id="KW-1185">Reference proteome</keyword>
<evidence type="ECO:0000313" key="2">
    <source>
        <dbReference type="Proteomes" id="UP000182544"/>
    </source>
</evidence>
<dbReference type="STRING" id="369401.SAMN05428642_102380"/>
<dbReference type="RefSeq" id="WP_072401356.1">
    <property type="nucleotide sequence ID" value="NZ_FPKV01000002.1"/>
</dbReference>
<accession>A0A1K2IHD7</accession>
<sequence>MKKVIYFAIILLLAFLIATYISLNNSEKEKALSILINIDNVDSFNFKKHDSVLVAASFLYNSNDFKNIMQGEHYRKAWAAPIKVPIVFLDTLFGGSKIIDIGGGKQTKSLKLETENGTIYTLRSINKNPNPLIPSAVKSLGLENIIIDGISAQHPYAAIPVAHLAQSVGLLHTHPKIVFLPKQSSLGKYNDVFGNKIFLLEYETKGKVNWTKYSNVLKILDTDGLIELKNKEKTRLTIDKELLIKNRLFDLIIGDWDRHAKQWGWVIIDEDSKLKAIPLAGDRDNAYFNMEGIIPSIISNPNMVKELRSFEKDINNMSGLVQPFDRYFLINTNEDLFIKQAYLLKTQLSDKLIDEALNTWPKNILELDGKEIKNKMINRRNNIVAYAKNFKKTIDKEGYLKEWPLKGCEDLELQESLKICFECLEQQ</sequence>
<dbReference type="AlphaFoldDB" id="A0A1K2IHD7"/>
<dbReference type="Proteomes" id="UP000182544">
    <property type="component" value="Unassembled WGS sequence"/>
</dbReference>
<proteinExistence type="predicted"/>
<dbReference type="EMBL" id="FPKV01000002">
    <property type="protein sequence ID" value="SFZ91841.1"/>
    <property type="molecule type" value="Genomic_DNA"/>
</dbReference>
<name>A0A1K2IHD7_9FLAO</name>
<reference evidence="1 2" key="1">
    <citation type="submission" date="2016-10" db="EMBL/GenBank/DDBJ databases">
        <authorList>
            <person name="de Groot N.N."/>
        </authorList>
    </citation>
    <scope>NUCLEOTIDE SEQUENCE [LARGE SCALE GENOMIC DNA]</scope>
    <source>
        <strain evidence="1 2">DSM 18180</strain>
    </source>
</reference>
<gene>
    <name evidence="1" type="ORF">SAMN05428642_102380</name>
</gene>
<evidence type="ECO:0000313" key="1">
    <source>
        <dbReference type="EMBL" id="SFZ91841.1"/>
    </source>
</evidence>